<feature type="domain" description="PASTA" evidence="2">
    <location>
        <begin position="123"/>
        <end position="193"/>
    </location>
</feature>
<dbReference type="CDD" id="cd06577">
    <property type="entry name" value="PASTA_pknB"/>
    <property type="match status" value="2"/>
</dbReference>
<dbReference type="KEGG" id="buy:D8S85_07320"/>
<name>A0A3Q9IMJ6_9BACT</name>
<reference evidence="3 4" key="1">
    <citation type="submission" date="2018-10" db="EMBL/GenBank/DDBJ databases">
        <title>Butyricimonas faecalis sp. nov., isolated from human faeces and emended description of the genus Butyricimonas.</title>
        <authorList>
            <person name="Le Roy T."/>
            <person name="Van der Smissen P."/>
            <person name="Paquot A."/>
            <person name="Delzenne N."/>
            <person name="Muccioli G."/>
            <person name="Collet J.-F."/>
            <person name="Cani P.D."/>
        </authorList>
    </citation>
    <scope>NUCLEOTIDE SEQUENCE [LARGE SCALE GENOMIC DNA]</scope>
    <source>
        <strain evidence="3 4">H184</strain>
    </source>
</reference>
<evidence type="ECO:0000256" key="1">
    <source>
        <dbReference type="SAM" id="Phobius"/>
    </source>
</evidence>
<organism evidence="3 4">
    <name type="scientific">Butyricimonas faecalis</name>
    <dbReference type="NCBI Taxonomy" id="2093856"/>
    <lineage>
        <taxon>Bacteria</taxon>
        <taxon>Pseudomonadati</taxon>
        <taxon>Bacteroidota</taxon>
        <taxon>Bacteroidia</taxon>
        <taxon>Bacteroidales</taxon>
        <taxon>Odoribacteraceae</taxon>
        <taxon>Butyricimonas</taxon>
    </lineage>
</organism>
<dbReference type="Pfam" id="PF03793">
    <property type="entry name" value="PASTA"/>
    <property type="match status" value="1"/>
</dbReference>
<protein>
    <submittedName>
        <fullName evidence="3">PASTA domain-containing protein</fullName>
    </submittedName>
</protein>
<dbReference type="InterPro" id="IPR005543">
    <property type="entry name" value="PASTA_dom"/>
</dbReference>
<gene>
    <name evidence="3" type="ORF">D8S85_07320</name>
</gene>
<keyword evidence="4" id="KW-1185">Reference proteome</keyword>
<evidence type="ECO:0000313" key="4">
    <source>
        <dbReference type="Proteomes" id="UP000270673"/>
    </source>
</evidence>
<dbReference type="SUPFAM" id="SSF54184">
    <property type="entry name" value="Penicillin-binding protein 2x (pbp-2x), c-terminal domain"/>
    <property type="match status" value="1"/>
</dbReference>
<keyword evidence="1" id="KW-0812">Transmembrane</keyword>
<keyword evidence="1" id="KW-1133">Transmembrane helix</keyword>
<evidence type="ECO:0000259" key="2">
    <source>
        <dbReference type="PROSITE" id="PS51178"/>
    </source>
</evidence>
<dbReference type="EMBL" id="CP032819">
    <property type="protein sequence ID" value="AZS29392.1"/>
    <property type="molecule type" value="Genomic_DNA"/>
</dbReference>
<keyword evidence="1" id="KW-0472">Membrane</keyword>
<proteinExistence type="predicted"/>
<feature type="transmembrane region" description="Helical" evidence="1">
    <location>
        <begin position="23"/>
        <end position="45"/>
    </location>
</feature>
<dbReference type="Gene3D" id="3.30.10.20">
    <property type="match status" value="3"/>
</dbReference>
<accession>A0A3Q9IMJ6</accession>
<sequence length="288" mass="32156">MSTKVYKLTNIIHSMGFLKKGHIIVLLINIAIACIVLFLIGYIVLKRLDKYTNHGYYITVPELRGFTPDEAESFAKDKNLQILVIDSIYDNHAKPGTIVEQFPSPNAHVKNNRAIQLTINANAPEKIIFPNLRNVAFRQSLQRLKNLGINVGRIEYAPSNFKNLVLDFKYKGNIIEPNSLIQKGETVDIVLGNGNTSNDQVAIPLLVGKTLAEAKALLLRAFLNVGEILPDNTVKSGADQSTAIVYQQMPEFEENMTMKMGGDITLYLTKDKEKIMALDSLSIEEQQP</sequence>
<feature type="domain" description="PASTA" evidence="2">
    <location>
        <begin position="52"/>
        <end position="121"/>
    </location>
</feature>
<dbReference type="SMART" id="SM00740">
    <property type="entry name" value="PASTA"/>
    <property type="match status" value="3"/>
</dbReference>
<dbReference type="Proteomes" id="UP000270673">
    <property type="component" value="Chromosome"/>
</dbReference>
<dbReference type="PROSITE" id="PS51178">
    <property type="entry name" value="PASTA"/>
    <property type="match status" value="2"/>
</dbReference>
<dbReference type="OrthoDB" id="9803895at2"/>
<evidence type="ECO:0000313" key="3">
    <source>
        <dbReference type="EMBL" id="AZS29392.1"/>
    </source>
</evidence>
<dbReference type="AlphaFoldDB" id="A0A3Q9IMJ6"/>
<dbReference type="PROSITE" id="PS51257">
    <property type="entry name" value="PROKAR_LIPOPROTEIN"/>
    <property type="match status" value="1"/>
</dbReference>